<accession>A0A1H3A6C5</accession>
<evidence type="ECO:0000256" key="2">
    <source>
        <dbReference type="ARBA" id="ARBA00022516"/>
    </source>
</evidence>
<sequence length="269" mass="29499">MKDYARLGYRLTLFTLSLSVTITIACGVSLAELLSRRRIDRTPYARFCFHGAARSLGFRVRQQGDVSTEPVLYLSNHISWSDIPVLGGQSPLRFLSKAEVGKWPVIGWLAGQAGTLFIKRGGGKSLHCRQEIANTLTGGQSVLIFPEGTTTTGLTVLPFHSRLLWAAKDAGVNIQPISIGYLRDGQPDHLAPFIGDDEFQSHILRMLKRPSVDVGVIFHPKVTIDEHSDLDALAAELHQTVSTGLKQIHRCRSLDDVTSTGGMTARQTP</sequence>
<keyword evidence="5 7" id="KW-0012">Acyltransferase</keyword>
<evidence type="ECO:0000256" key="1">
    <source>
        <dbReference type="ARBA" id="ARBA00005189"/>
    </source>
</evidence>
<evidence type="ECO:0000313" key="7">
    <source>
        <dbReference type="EMBL" id="SDX25186.1"/>
    </source>
</evidence>
<name>A0A1H3A6C5_9GAMM</name>
<dbReference type="PANTHER" id="PTHR10434">
    <property type="entry name" value="1-ACYL-SN-GLYCEROL-3-PHOSPHATE ACYLTRANSFERASE"/>
    <property type="match status" value="1"/>
</dbReference>
<reference evidence="7 8" key="1">
    <citation type="submission" date="2016-10" db="EMBL/GenBank/DDBJ databases">
        <authorList>
            <person name="de Groot N.N."/>
        </authorList>
    </citation>
    <scope>NUCLEOTIDE SEQUENCE [LARGE SCALE GENOMIC DNA]</scope>
    <source>
        <strain evidence="7 8">CGMCC 1.7059</strain>
    </source>
</reference>
<evidence type="ECO:0000256" key="5">
    <source>
        <dbReference type="ARBA" id="ARBA00023315"/>
    </source>
</evidence>
<dbReference type="PANTHER" id="PTHR10434:SF64">
    <property type="entry name" value="1-ACYL-SN-GLYCEROL-3-PHOSPHATE ACYLTRANSFERASE-RELATED"/>
    <property type="match status" value="1"/>
</dbReference>
<dbReference type="SUPFAM" id="SSF69593">
    <property type="entry name" value="Glycerol-3-phosphate (1)-acyltransferase"/>
    <property type="match status" value="1"/>
</dbReference>
<dbReference type="OrthoDB" id="9806880at2"/>
<dbReference type="SMART" id="SM00563">
    <property type="entry name" value="PlsC"/>
    <property type="match status" value="1"/>
</dbReference>
<dbReference type="AlphaFoldDB" id="A0A1H3A6C5"/>
<protein>
    <submittedName>
        <fullName evidence="7">1-acyl-sn-glycerol-3-phosphate acyltransferase</fullName>
    </submittedName>
</protein>
<keyword evidence="2" id="KW-0444">Lipid biosynthesis</keyword>
<keyword evidence="3 7" id="KW-0808">Transferase</keyword>
<dbReference type="Pfam" id="PF01553">
    <property type="entry name" value="Acyltransferase"/>
    <property type="match status" value="1"/>
</dbReference>
<evidence type="ECO:0000256" key="3">
    <source>
        <dbReference type="ARBA" id="ARBA00022679"/>
    </source>
</evidence>
<feature type="domain" description="Phospholipid/glycerol acyltransferase" evidence="6">
    <location>
        <begin position="71"/>
        <end position="182"/>
    </location>
</feature>
<keyword evidence="4" id="KW-0443">Lipid metabolism</keyword>
<keyword evidence="8" id="KW-1185">Reference proteome</keyword>
<dbReference type="STRING" id="488533.SAMN04487960_107209"/>
<dbReference type="Proteomes" id="UP000199675">
    <property type="component" value="Unassembled WGS sequence"/>
</dbReference>
<comment type="pathway">
    <text evidence="1">Lipid metabolism.</text>
</comment>
<dbReference type="EMBL" id="FNNE01000007">
    <property type="protein sequence ID" value="SDX25186.1"/>
    <property type="molecule type" value="Genomic_DNA"/>
</dbReference>
<evidence type="ECO:0000256" key="4">
    <source>
        <dbReference type="ARBA" id="ARBA00023098"/>
    </source>
</evidence>
<proteinExistence type="predicted"/>
<dbReference type="RefSeq" id="WP_091814725.1">
    <property type="nucleotide sequence ID" value="NZ_FNNE01000007.1"/>
</dbReference>
<organism evidence="7 8">
    <name type="scientific">Marinobacter mobilis</name>
    <dbReference type="NCBI Taxonomy" id="488533"/>
    <lineage>
        <taxon>Bacteria</taxon>
        <taxon>Pseudomonadati</taxon>
        <taxon>Pseudomonadota</taxon>
        <taxon>Gammaproteobacteria</taxon>
        <taxon>Pseudomonadales</taxon>
        <taxon>Marinobacteraceae</taxon>
        <taxon>Marinobacter</taxon>
    </lineage>
</organism>
<evidence type="ECO:0000313" key="8">
    <source>
        <dbReference type="Proteomes" id="UP000199675"/>
    </source>
</evidence>
<dbReference type="GO" id="GO:0003841">
    <property type="term" value="F:1-acylglycerol-3-phosphate O-acyltransferase activity"/>
    <property type="evidence" value="ECO:0007669"/>
    <property type="project" value="TreeGrafter"/>
</dbReference>
<evidence type="ECO:0000259" key="6">
    <source>
        <dbReference type="SMART" id="SM00563"/>
    </source>
</evidence>
<dbReference type="GO" id="GO:0006654">
    <property type="term" value="P:phosphatidic acid biosynthetic process"/>
    <property type="evidence" value="ECO:0007669"/>
    <property type="project" value="TreeGrafter"/>
</dbReference>
<dbReference type="PROSITE" id="PS51257">
    <property type="entry name" value="PROKAR_LIPOPROTEIN"/>
    <property type="match status" value="1"/>
</dbReference>
<gene>
    <name evidence="7" type="ORF">SAMN04487960_107209</name>
</gene>
<dbReference type="InterPro" id="IPR002123">
    <property type="entry name" value="Plipid/glycerol_acylTrfase"/>
</dbReference>
<dbReference type="CDD" id="cd07989">
    <property type="entry name" value="LPLAT_AGPAT-like"/>
    <property type="match status" value="1"/>
</dbReference>